<dbReference type="PANTHER" id="PTHR43309">
    <property type="entry name" value="5-OXOPROLINASE SUBUNIT C"/>
    <property type="match status" value="1"/>
</dbReference>
<dbReference type="SUPFAM" id="SSF50891">
    <property type="entry name" value="Cyclophilin-like"/>
    <property type="match status" value="1"/>
</dbReference>
<keyword evidence="2" id="KW-0378">Hydrolase</keyword>
<evidence type="ECO:0000256" key="1">
    <source>
        <dbReference type="ARBA" id="ARBA00022741"/>
    </source>
</evidence>
<keyword evidence="3" id="KW-0067">ATP-binding</keyword>
<proteinExistence type="predicted"/>
<dbReference type="InterPro" id="IPR052708">
    <property type="entry name" value="PxpC"/>
</dbReference>
<dbReference type="InterPro" id="IPR003778">
    <property type="entry name" value="CT_A_B"/>
</dbReference>
<dbReference type="EMBL" id="CP079105">
    <property type="protein sequence ID" value="QXQ15840.1"/>
    <property type="molecule type" value="Genomic_DNA"/>
</dbReference>
<organism evidence="5 6">
    <name type="scientific">Skermania pinensis</name>
    <dbReference type="NCBI Taxonomy" id="39122"/>
    <lineage>
        <taxon>Bacteria</taxon>
        <taxon>Bacillati</taxon>
        <taxon>Actinomycetota</taxon>
        <taxon>Actinomycetes</taxon>
        <taxon>Mycobacteriales</taxon>
        <taxon>Gordoniaceae</taxon>
        <taxon>Skermania</taxon>
    </lineage>
</organism>
<evidence type="ECO:0000313" key="5">
    <source>
        <dbReference type="EMBL" id="QXQ15840.1"/>
    </source>
</evidence>
<dbReference type="NCBIfam" id="TIGR00724">
    <property type="entry name" value="urea_amlyse_rel"/>
    <property type="match status" value="1"/>
</dbReference>
<sequence length="325" mass="33226">MRVLAPGPQATVQDLGRPGWFATGVGVSGAADSLSLLRANRLVGNPDSAAGIECLLGGLELSVPAPVVVAITGAPAPITIDDEPVRPGVAVPVPAGAQLRLGVATAGLRVYLGVRGGVAVPPVLGSRSRDTLAGLGPEPLVAGDELPVGPLPATTPRPVPPPLPISGDPVAVRALPGPRDDWFARPTDLFAGHWLVSDRLDRVGIRLDRPGDAPPLRHRARRELPAEGIPLGAIQIPPSGEPVVFLADHPITGGYPVIAVVLSADIPVLAQLRPGQQLRFEPPGGRTRPVGPLRFGGGATDDDVTAILAAFAYSSAAAATPARRP</sequence>
<feature type="domain" description="Carboxyltransferase" evidence="4">
    <location>
        <begin position="22"/>
        <end position="295"/>
    </location>
</feature>
<evidence type="ECO:0000259" key="4">
    <source>
        <dbReference type="SMART" id="SM00797"/>
    </source>
</evidence>
<dbReference type="SMART" id="SM00797">
    <property type="entry name" value="AHS2"/>
    <property type="match status" value="1"/>
</dbReference>
<evidence type="ECO:0000313" key="6">
    <source>
        <dbReference type="Proteomes" id="UP000887023"/>
    </source>
</evidence>
<dbReference type="Proteomes" id="UP000887023">
    <property type="component" value="Chromosome"/>
</dbReference>
<evidence type="ECO:0000256" key="2">
    <source>
        <dbReference type="ARBA" id="ARBA00022801"/>
    </source>
</evidence>
<reference evidence="5" key="1">
    <citation type="submission" date="2021-07" db="EMBL/GenBank/DDBJ databases">
        <title>Candidatus Kaistella beijingensis sp. nov. isolated from a municipal wastewater treatment plant is involved in sludge foaming.</title>
        <authorList>
            <person name="Song Y."/>
            <person name="Liu S.-J."/>
        </authorList>
    </citation>
    <scope>NUCLEOTIDE SEQUENCE</scope>
    <source>
        <strain evidence="5">DSM 43998</strain>
    </source>
</reference>
<evidence type="ECO:0000256" key="3">
    <source>
        <dbReference type="ARBA" id="ARBA00022840"/>
    </source>
</evidence>
<keyword evidence="1" id="KW-0547">Nucleotide-binding</keyword>
<dbReference type="Gene3D" id="2.40.100.10">
    <property type="entry name" value="Cyclophilin-like"/>
    <property type="match status" value="1"/>
</dbReference>
<dbReference type="PANTHER" id="PTHR43309:SF3">
    <property type="entry name" value="5-OXOPROLINASE SUBUNIT C"/>
    <property type="match status" value="1"/>
</dbReference>
<name>A0ABX8SHA4_9ACTN</name>
<keyword evidence="6" id="KW-1185">Reference proteome</keyword>
<protein>
    <submittedName>
        <fullName evidence="5">Biotin-dependent carboxyltransferase family protein</fullName>
    </submittedName>
</protein>
<accession>A0ABX8SHA4</accession>
<dbReference type="Pfam" id="PF02626">
    <property type="entry name" value="CT_A_B"/>
    <property type="match status" value="1"/>
</dbReference>
<gene>
    <name evidence="5" type="ORF">KV203_10730</name>
</gene>
<dbReference type="InterPro" id="IPR029000">
    <property type="entry name" value="Cyclophilin-like_dom_sf"/>
</dbReference>